<dbReference type="OrthoDB" id="6564173at2"/>
<evidence type="ECO:0000313" key="2">
    <source>
        <dbReference type="EMBL" id="ROU15740.1"/>
    </source>
</evidence>
<name>A0A3N2S7Q1_9ENTR</name>
<organism evidence="2 3">
    <name type="scientific">Kluyvera ascorbata</name>
    <dbReference type="NCBI Taxonomy" id="51288"/>
    <lineage>
        <taxon>Bacteria</taxon>
        <taxon>Pseudomonadati</taxon>
        <taxon>Pseudomonadota</taxon>
        <taxon>Gammaproteobacteria</taxon>
        <taxon>Enterobacterales</taxon>
        <taxon>Enterobacteriaceae</taxon>
        <taxon>Kluyvera</taxon>
    </lineage>
</organism>
<dbReference type="InterPro" id="IPR057522">
    <property type="entry name" value="HofO_C"/>
</dbReference>
<evidence type="ECO:0000313" key="3">
    <source>
        <dbReference type="Proteomes" id="UP000268051"/>
    </source>
</evidence>
<protein>
    <submittedName>
        <fullName evidence="2">DNA utilization protein HofO</fullName>
    </submittedName>
</protein>
<dbReference type="AlphaFoldDB" id="A0A3N2S7Q1"/>
<dbReference type="EMBL" id="RHFN01000006">
    <property type="protein sequence ID" value="ROU15740.1"/>
    <property type="molecule type" value="Genomic_DNA"/>
</dbReference>
<dbReference type="Pfam" id="PF25319">
    <property type="entry name" value="HofO"/>
    <property type="match status" value="1"/>
</dbReference>
<gene>
    <name evidence="2" type="ORF">EB837_07785</name>
</gene>
<dbReference type="Proteomes" id="UP000268051">
    <property type="component" value="Unassembled WGS sequence"/>
</dbReference>
<sequence>MAILLAVYGGYLAGHQAYLDAEQRRGAQLTQHRQYLAILQRVMRTKAEMLSTPRLDENNTLPFTPVDFQRAGARLTGWQPTDAGGEMSLETPWQSVPSTFPLLAERGMQVTAFVLMAHNDALRFTLQLVRDDES</sequence>
<reference evidence="2 3" key="1">
    <citation type="submission" date="2018-10" db="EMBL/GenBank/DDBJ databases">
        <title>Horizontal transference of carbapenem resistance between Klebsiella pneumoniae and Kluyvera ascorbata during abdominal infection: a case report.</title>
        <authorList>
            <person name="Raro O.H.F."/>
            <person name="Lima-Morales D."/>
            <person name="Barth A.L."/>
            <person name="Paim T.G.S."/>
            <person name="Mott M.P."/>
            <person name="Riche C.V.W."/>
            <person name="Teixeira U.F."/>
            <person name="Waechter F."/>
            <person name="Dias C.A.G."/>
        </authorList>
    </citation>
    <scope>NUCLEOTIDE SEQUENCE [LARGE SCALE GENOMIC DNA]</scope>
    <source>
        <strain evidence="2 3">OT2</strain>
    </source>
</reference>
<proteinExistence type="predicted"/>
<evidence type="ECO:0000259" key="1">
    <source>
        <dbReference type="Pfam" id="PF25319"/>
    </source>
</evidence>
<dbReference type="RefSeq" id="WP_123650860.1">
    <property type="nucleotide sequence ID" value="NZ_RHFN01000006.1"/>
</dbReference>
<accession>A0A3N2S7Q1</accession>
<feature type="domain" description="DNA utilization protein HofO C-terminal" evidence="1">
    <location>
        <begin position="63"/>
        <end position="132"/>
    </location>
</feature>
<comment type="caution">
    <text evidence="2">The sequence shown here is derived from an EMBL/GenBank/DDBJ whole genome shotgun (WGS) entry which is preliminary data.</text>
</comment>